<gene>
    <name evidence="2" type="ORF">HMPREF3213_03734</name>
</gene>
<dbReference type="PROSITE" id="PS51832">
    <property type="entry name" value="HD_GYP"/>
    <property type="match status" value="1"/>
</dbReference>
<dbReference type="Pfam" id="PF13487">
    <property type="entry name" value="HD_5"/>
    <property type="match status" value="1"/>
</dbReference>
<sequence>MVFQKGEKLEEDLYSNSGVLLLRKGTFLTERLAAILNKYEVIRDPELDGRRIATEAHGIFHDLLYENIYHEMEELQRVIQMKTTLCDAEVESMERNFRKLYKEVFATRTSILELMEHFSADEYLFKHCIHVGLIAANIGKILKLHPEKQSLLAQMGLFHDIGKFTIDPQILNKPGRLTDAEFALIKKHPEAGYRLLEKTSLDPMILKGTLMHHERLDGSGYPDGRKTIPFLVRILSVADTFDAICSNRAYRRRQPVFFAIDELMADADAGRLDREIVLPFANFLMENYRKQPITLRNGVKGSILRIHPLHPNQPVLKVEGYPVLNLMEQKLTLFQIANPY</sequence>
<dbReference type="SUPFAM" id="SSF109604">
    <property type="entry name" value="HD-domain/PDEase-like"/>
    <property type="match status" value="1"/>
</dbReference>
<reference evidence="3" key="1">
    <citation type="submission" date="2016-01" db="EMBL/GenBank/DDBJ databases">
        <authorList>
            <person name="Mitreva M."/>
            <person name="Pepin K.H."/>
            <person name="Mihindukulasuriya K.A."/>
            <person name="Fulton R."/>
            <person name="Fronick C."/>
            <person name="O'Laughlin M."/>
            <person name="Miner T."/>
            <person name="Herter B."/>
            <person name="Rosa B.A."/>
            <person name="Cordes M."/>
            <person name="Tomlinson C."/>
            <person name="Wollam A."/>
            <person name="Palsikar V.B."/>
            <person name="Mardis E.R."/>
            <person name="Wilson R.K."/>
        </authorList>
    </citation>
    <scope>NUCLEOTIDE SEQUENCE [LARGE SCALE GENOMIC DNA]</scope>
    <source>
        <strain evidence="3">GED7749B</strain>
    </source>
</reference>
<dbReference type="AlphaFoldDB" id="A0A133KAN0"/>
<dbReference type="PANTHER" id="PTHR43155">
    <property type="entry name" value="CYCLIC DI-GMP PHOSPHODIESTERASE PA4108-RELATED"/>
    <property type="match status" value="1"/>
</dbReference>
<dbReference type="PATRIC" id="fig|1398.22.peg.3738"/>
<name>A0A133KAN0_HEYCO</name>
<dbReference type="EMBL" id="LRPN01000196">
    <property type="protein sequence ID" value="KWZ76559.1"/>
    <property type="molecule type" value="Genomic_DNA"/>
</dbReference>
<dbReference type="PANTHER" id="PTHR43155:SF2">
    <property type="entry name" value="CYCLIC DI-GMP PHOSPHODIESTERASE PA4108"/>
    <property type="match status" value="1"/>
</dbReference>
<dbReference type="Gene3D" id="1.10.3210.10">
    <property type="entry name" value="Hypothetical protein af1432"/>
    <property type="match status" value="1"/>
</dbReference>
<protein>
    <submittedName>
        <fullName evidence="2">HD domain protein</fullName>
    </submittedName>
</protein>
<evidence type="ECO:0000259" key="1">
    <source>
        <dbReference type="PROSITE" id="PS51832"/>
    </source>
</evidence>
<accession>A0A133KAN0</accession>
<feature type="domain" description="HD-GYP" evidence="1">
    <location>
        <begin position="98"/>
        <end position="295"/>
    </location>
</feature>
<dbReference type="RefSeq" id="WP_061087271.1">
    <property type="nucleotide sequence ID" value="NZ_KQ955932.1"/>
</dbReference>
<evidence type="ECO:0000313" key="2">
    <source>
        <dbReference type="EMBL" id="KWZ76559.1"/>
    </source>
</evidence>
<dbReference type="InterPro" id="IPR037522">
    <property type="entry name" value="HD_GYP_dom"/>
</dbReference>
<organism evidence="2 3">
    <name type="scientific">Heyndrickxia coagulans</name>
    <name type="common">Weizmannia coagulans</name>
    <dbReference type="NCBI Taxonomy" id="1398"/>
    <lineage>
        <taxon>Bacteria</taxon>
        <taxon>Bacillati</taxon>
        <taxon>Bacillota</taxon>
        <taxon>Bacilli</taxon>
        <taxon>Bacillales</taxon>
        <taxon>Bacillaceae</taxon>
        <taxon>Heyndrickxia</taxon>
    </lineage>
</organism>
<dbReference type="SMART" id="SM00471">
    <property type="entry name" value="HDc"/>
    <property type="match status" value="1"/>
</dbReference>
<dbReference type="Proteomes" id="UP000070376">
    <property type="component" value="Unassembled WGS sequence"/>
</dbReference>
<dbReference type="CDD" id="cd00077">
    <property type="entry name" value="HDc"/>
    <property type="match status" value="1"/>
</dbReference>
<dbReference type="InterPro" id="IPR003607">
    <property type="entry name" value="HD/PDEase_dom"/>
</dbReference>
<evidence type="ECO:0000313" key="3">
    <source>
        <dbReference type="Proteomes" id="UP000070376"/>
    </source>
</evidence>
<comment type="caution">
    <text evidence="2">The sequence shown here is derived from an EMBL/GenBank/DDBJ whole genome shotgun (WGS) entry which is preliminary data.</text>
</comment>
<proteinExistence type="predicted"/>